<dbReference type="InterPro" id="IPR005117">
    <property type="entry name" value="NiRdtase/SiRdtase_haem-b_fer"/>
</dbReference>
<evidence type="ECO:0000256" key="2">
    <source>
        <dbReference type="ARBA" id="ARBA00022485"/>
    </source>
</evidence>
<protein>
    <submittedName>
        <fullName evidence="10">Sulfite reductase [ferredoxin]</fullName>
        <ecNumber evidence="10">1.8.7.1</ecNumber>
    </submittedName>
</protein>
<dbReference type="PANTHER" id="PTHR32439">
    <property type="entry name" value="FERREDOXIN--NITRITE REDUCTASE, CHLOROPLASTIC"/>
    <property type="match status" value="1"/>
</dbReference>
<name>A0A5C6ADU7_9BACT</name>
<feature type="domain" description="Nitrite/Sulfite reductase ferredoxin-like" evidence="9">
    <location>
        <begin position="133"/>
        <end position="187"/>
    </location>
</feature>
<dbReference type="InterPro" id="IPR012798">
    <property type="entry name" value="Cbl_synth_CobG-like"/>
</dbReference>
<dbReference type="SUPFAM" id="SSF55124">
    <property type="entry name" value="Nitrite/Sulfite reductase N-terminal domain-like"/>
    <property type="match status" value="2"/>
</dbReference>
<keyword evidence="4" id="KW-0479">Metal-binding</keyword>
<keyword evidence="7" id="KW-0411">Iron-sulfur</keyword>
<sequence>MSESNDGDGGFSREQQNYLQGFALGADVSRKVRGLPVLSNSGGALDDTVVVGALQPAGGLLPYDPMAAHHAAQDEQVAAGGKLVAEEKAKRDKNPRDMWDELRARAAADEFPKGTDVFLTKYHGLFYVAPAQDSYMCRLRFPGGAIRSWQLRGLADLADRSAGGYADVTTRANLQLREIPARESLNVLTGLRDLAIINFGAGSDNIRNVTASPLSGLDPTELIDTLSLAREMHYYLINHRELYGLPRKFNIAFDGGGSIAALEDTNDVGFTAVRLKSEFVSESLREGVYFQFTLGGITGHKDFAKPTGVLLKPEETVEVAAAVVRVFIRNGDRTNRNKARLKYVLDSWGFDKFVAEVEKDLGRELTKAPLDAVEARSSDNRQGHVGVHPQKQPGLNYVGVVLPVGRITSDQMRSLASISEKFGDGDLRLTVWQNLLVTNVPDDSVAAVTAEIEAIGLEWRATSVRAGLIACTGSAGCKYAGAPTKANAMAIADYVEERLELDVPVNIHLTGCHHSCAQHYIGDIGLIAANVEDPDNPDETVEGYHLFVGGGYGERQGIGRELYNGVAFRDVPARVAGLLQAYLDNRESPAEAFVDFTRRVETDVLRAMCLGTPVTA</sequence>
<comment type="caution">
    <text evidence="10">The sequence shown here is derived from an EMBL/GenBank/DDBJ whole genome shotgun (WGS) entry which is preliminary data.</text>
</comment>
<keyword evidence="6" id="KW-0408">Iron</keyword>
<accession>A0A5C6ADU7</accession>
<dbReference type="InterPro" id="IPR045854">
    <property type="entry name" value="NO2/SO3_Rdtase_4Fe4S_sf"/>
</dbReference>
<evidence type="ECO:0000313" key="10">
    <source>
        <dbReference type="EMBL" id="TWT97577.1"/>
    </source>
</evidence>
<dbReference type="GO" id="GO:0046872">
    <property type="term" value="F:metal ion binding"/>
    <property type="evidence" value="ECO:0007669"/>
    <property type="project" value="UniProtKB-KW"/>
</dbReference>
<keyword evidence="2" id="KW-0004">4Fe-4S</keyword>
<dbReference type="NCBIfam" id="NF007126">
    <property type="entry name" value="PRK09567.1"/>
    <property type="match status" value="1"/>
</dbReference>
<dbReference type="PROSITE" id="PS00365">
    <property type="entry name" value="NIR_SIR"/>
    <property type="match status" value="1"/>
</dbReference>
<keyword evidence="11" id="KW-1185">Reference proteome</keyword>
<dbReference type="InterPro" id="IPR006066">
    <property type="entry name" value="NO2/SO3_Rdtase_FeS/sirohaem_BS"/>
</dbReference>
<dbReference type="EMBL" id="SJPR01000002">
    <property type="protein sequence ID" value="TWT97577.1"/>
    <property type="molecule type" value="Genomic_DNA"/>
</dbReference>
<evidence type="ECO:0000256" key="6">
    <source>
        <dbReference type="ARBA" id="ARBA00023004"/>
    </source>
</evidence>
<dbReference type="InterPro" id="IPR051329">
    <property type="entry name" value="NIR_SIR_4Fe-4S"/>
</dbReference>
<dbReference type="OrthoDB" id="9803707at2"/>
<keyword evidence="3" id="KW-0349">Heme</keyword>
<dbReference type="Gene3D" id="3.90.480.10">
    <property type="entry name" value="Sulfite Reductase Hemoprotein,Domain 2"/>
    <property type="match status" value="1"/>
</dbReference>
<dbReference type="NCBIfam" id="TIGR02435">
    <property type="entry name" value="CobG"/>
    <property type="match status" value="1"/>
</dbReference>
<evidence type="ECO:0000256" key="3">
    <source>
        <dbReference type="ARBA" id="ARBA00022617"/>
    </source>
</evidence>
<dbReference type="PANTHER" id="PTHR32439:SF0">
    <property type="entry name" value="FERREDOXIN--NITRITE REDUCTASE, CHLOROPLASTIC"/>
    <property type="match status" value="1"/>
</dbReference>
<dbReference type="GO" id="GO:0050311">
    <property type="term" value="F:sulfite reductase (ferredoxin) activity"/>
    <property type="evidence" value="ECO:0007669"/>
    <property type="project" value="UniProtKB-EC"/>
</dbReference>
<dbReference type="Pfam" id="PF01077">
    <property type="entry name" value="NIR_SIR"/>
    <property type="match status" value="2"/>
</dbReference>
<evidence type="ECO:0000256" key="4">
    <source>
        <dbReference type="ARBA" id="ARBA00022723"/>
    </source>
</evidence>
<keyword evidence="5 10" id="KW-0560">Oxidoreductase</keyword>
<proteinExistence type="inferred from homology"/>
<evidence type="ECO:0000259" key="9">
    <source>
        <dbReference type="Pfam" id="PF03460"/>
    </source>
</evidence>
<dbReference type="InterPro" id="IPR036136">
    <property type="entry name" value="Nit/Sulf_reduc_fer-like_dom_sf"/>
</dbReference>
<dbReference type="EC" id="1.8.7.1" evidence="10"/>
<organism evidence="10 11">
    <name type="scientific">Botrimarina colliarenosi</name>
    <dbReference type="NCBI Taxonomy" id="2528001"/>
    <lineage>
        <taxon>Bacteria</taxon>
        <taxon>Pseudomonadati</taxon>
        <taxon>Planctomycetota</taxon>
        <taxon>Planctomycetia</taxon>
        <taxon>Pirellulales</taxon>
        <taxon>Lacipirellulaceae</taxon>
        <taxon>Botrimarina</taxon>
    </lineage>
</organism>
<evidence type="ECO:0000313" key="11">
    <source>
        <dbReference type="Proteomes" id="UP000317421"/>
    </source>
</evidence>
<evidence type="ECO:0000256" key="1">
    <source>
        <dbReference type="ARBA" id="ARBA00010429"/>
    </source>
</evidence>
<dbReference type="RefSeq" id="WP_146444506.1">
    <property type="nucleotide sequence ID" value="NZ_SJPR01000002.1"/>
</dbReference>
<feature type="domain" description="Nitrite/Sulfite reductase ferredoxin-like" evidence="9">
    <location>
        <begin position="388"/>
        <end position="454"/>
    </location>
</feature>
<dbReference type="GO" id="GO:0020037">
    <property type="term" value="F:heme binding"/>
    <property type="evidence" value="ECO:0007669"/>
    <property type="project" value="InterPro"/>
</dbReference>
<reference evidence="10 11" key="1">
    <citation type="submission" date="2019-02" db="EMBL/GenBank/DDBJ databases">
        <title>Deep-cultivation of Planctomycetes and their phenomic and genomic characterization uncovers novel biology.</title>
        <authorList>
            <person name="Wiegand S."/>
            <person name="Jogler M."/>
            <person name="Boedeker C."/>
            <person name="Pinto D."/>
            <person name="Vollmers J."/>
            <person name="Rivas-Marin E."/>
            <person name="Kohn T."/>
            <person name="Peeters S.H."/>
            <person name="Heuer A."/>
            <person name="Rast P."/>
            <person name="Oberbeckmann S."/>
            <person name="Bunk B."/>
            <person name="Jeske O."/>
            <person name="Meyerdierks A."/>
            <person name="Storesund J.E."/>
            <person name="Kallscheuer N."/>
            <person name="Luecker S."/>
            <person name="Lage O.M."/>
            <person name="Pohl T."/>
            <person name="Merkel B.J."/>
            <person name="Hornburger P."/>
            <person name="Mueller R.-W."/>
            <person name="Bruemmer F."/>
            <person name="Labrenz M."/>
            <person name="Spormann A.M."/>
            <person name="Op Den Camp H."/>
            <person name="Overmann J."/>
            <person name="Amann R."/>
            <person name="Jetten M.S.M."/>
            <person name="Mascher T."/>
            <person name="Medema M.H."/>
            <person name="Devos D.P."/>
            <person name="Kaster A.-K."/>
            <person name="Ovreas L."/>
            <person name="Rohde M."/>
            <person name="Galperin M.Y."/>
            <person name="Jogler C."/>
        </authorList>
    </citation>
    <scope>NUCLEOTIDE SEQUENCE [LARGE SCALE GENOMIC DNA]</scope>
    <source>
        <strain evidence="10 11">Pla108</strain>
    </source>
</reference>
<dbReference type="Gene3D" id="3.30.413.10">
    <property type="entry name" value="Sulfite Reductase Hemoprotein, domain 1"/>
    <property type="match status" value="2"/>
</dbReference>
<feature type="domain" description="Nitrite/sulphite reductase 4Fe-4S" evidence="8">
    <location>
        <begin position="203"/>
        <end position="364"/>
    </location>
</feature>
<dbReference type="Proteomes" id="UP000317421">
    <property type="component" value="Unassembled WGS sequence"/>
</dbReference>
<gene>
    <name evidence="10" type="primary">sir_1</name>
    <name evidence="10" type="ORF">Pla108_17290</name>
</gene>
<evidence type="ECO:0000256" key="5">
    <source>
        <dbReference type="ARBA" id="ARBA00023002"/>
    </source>
</evidence>
<evidence type="ECO:0000259" key="8">
    <source>
        <dbReference type="Pfam" id="PF01077"/>
    </source>
</evidence>
<dbReference type="SUPFAM" id="SSF56014">
    <property type="entry name" value="Nitrite and sulphite reductase 4Fe-4S domain-like"/>
    <property type="match status" value="2"/>
</dbReference>
<dbReference type="AlphaFoldDB" id="A0A5C6ADU7"/>
<comment type="similarity">
    <text evidence="1">Belongs to the nitrite and sulfite reductase 4Fe-4S domain family.</text>
</comment>
<dbReference type="InterPro" id="IPR006067">
    <property type="entry name" value="NO2/SO3_Rdtase_4Fe4S_dom"/>
</dbReference>
<dbReference type="GO" id="GO:0051539">
    <property type="term" value="F:4 iron, 4 sulfur cluster binding"/>
    <property type="evidence" value="ECO:0007669"/>
    <property type="project" value="UniProtKB-KW"/>
</dbReference>
<dbReference type="Pfam" id="PF03460">
    <property type="entry name" value="NIR_SIR_ferr"/>
    <property type="match status" value="2"/>
</dbReference>
<evidence type="ECO:0000256" key="7">
    <source>
        <dbReference type="ARBA" id="ARBA00023014"/>
    </source>
</evidence>
<feature type="domain" description="Nitrite/sulphite reductase 4Fe-4S" evidence="8">
    <location>
        <begin position="497"/>
        <end position="587"/>
    </location>
</feature>